<feature type="domain" description="Exonuclease VII large subunit C-terminal" evidence="2">
    <location>
        <begin position="188"/>
        <end position="285"/>
    </location>
</feature>
<gene>
    <name evidence="3" type="ORF">SAMN05428642_101883</name>
</gene>
<dbReference type="GO" id="GO:0006308">
    <property type="term" value="P:DNA catabolic process"/>
    <property type="evidence" value="ECO:0007669"/>
    <property type="project" value="InterPro"/>
</dbReference>
<dbReference type="GO" id="GO:0009318">
    <property type="term" value="C:exodeoxyribonuclease VII complex"/>
    <property type="evidence" value="ECO:0007669"/>
    <property type="project" value="InterPro"/>
</dbReference>
<evidence type="ECO:0000313" key="3">
    <source>
        <dbReference type="EMBL" id="SFZ90347.1"/>
    </source>
</evidence>
<feature type="transmembrane region" description="Helical" evidence="1">
    <location>
        <begin position="310"/>
        <end position="329"/>
    </location>
</feature>
<organism evidence="3 4">
    <name type="scientific">Flaviramulus basaltis</name>
    <dbReference type="NCBI Taxonomy" id="369401"/>
    <lineage>
        <taxon>Bacteria</taxon>
        <taxon>Pseudomonadati</taxon>
        <taxon>Bacteroidota</taxon>
        <taxon>Flavobacteriia</taxon>
        <taxon>Flavobacteriales</taxon>
        <taxon>Flavobacteriaceae</taxon>
        <taxon>Flaviramulus</taxon>
    </lineage>
</organism>
<protein>
    <submittedName>
        <fullName evidence="3">Exonuclease VII, large subunit</fullName>
    </submittedName>
</protein>
<keyword evidence="1" id="KW-0472">Membrane</keyword>
<dbReference type="RefSeq" id="WP_084647855.1">
    <property type="nucleotide sequence ID" value="NZ_FPKV01000001.1"/>
</dbReference>
<keyword evidence="3" id="KW-0269">Exonuclease</keyword>
<dbReference type="PANTHER" id="PTHR30008:SF0">
    <property type="entry name" value="EXODEOXYRIBONUCLEASE 7 LARGE SUBUNIT"/>
    <property type="match status" value="1"/>
</dbReference>
<dbReference type="InterPro" id="IPR020579">
    <property type="entry name" value="Exonuc_VII_lsu_C"/>
</dbReference>
<sequence length="333" mass="38050">MSKTDNTITVSTLLNLYANSLSSSMDGNLIDVEGFFSDNNNKLYGQYYYDEILSKDKQHKITIQITNDLKTKLTNGKYYNFQGYISRGQSLDNNSRLKVYFKVTKILKYKEEVQLISKVEYDIVQARFERDFPLITDVLADKIQKGQKPILDVITGVQSTSKDDYLGQLPDFNFYEIRHHKCNLSTKDEILNFLNSSGFKDTDLLILLRGGGSGLEVFNEIELCKKAIELPVPFITGIGHDADKTLLQKVADKGFSTPTAVGSFLQGIVNTYNERIKVIKTKDDEISLYKKHLEEEKLNSSNKINTQKKTINVILILLFFFVLSFIYFLSTKQ</sequence>
<keyword evidence="1" id="KW-0812">Transmembrane</keyword>
<dbReference type="AlphaFoldDB" id="A0A1K2IF60"/>
<dbReference type="Proteomes" id="UP000182544">
    <property type="component" value="Unassembled WGS sequence"/>
</dbReference>
<name>A0A1K2IF60_9FLAO</name>
<dbReference type="InterPro" id="IPR003753">
    <property type="entry name" value="Exonuc_VII_L"/>
</dbReference>
<dbReference type="OrthoDB" id="9802795at2"/>
<dbReference type="PANTHER" id="PTHR30008">
    <property type="entry name" value="EXODEOXYRIBONUCLEASE 7 LARGE SUBUNIT"/>
    <property type="match status" value="1"/>
</dbReference>
<dbReference type="GO" id="GO:0008855">
    <property type="term" value="F:exodeoxyribonuclease VII activity"/>
    <property type="evidence" value="ECO:0007669"/>
    <property type="project" value="InterPro"/>
</dbReference>
<keyword evidence="4" id="KW-1185">Reference proteome</keyword>
<evidence type="ECO:0000313" key="4">
    <source>
        <dbReference type="Proteomes" id="UP000182544"/>
    </source>
</evidence>
<evidence type="ECO:0000256" key="1">
    <source>
        <dbReference type="SAM" id="Phobius"/>
    </source>
</evidence>
<keyword evidence="3" id="KW-0540">Nuclease</keyword>
<dbReference type="Pfam" id="PF02601">
    <property type="entry name" value="Exonuc_VII_L"/>
    <property type="match status" value="1"/>
</dbReference>
<keyword evidence="3" id="KW-0378">Hydrolase</keyword>
<accession>A0A1K2IF60</accession>
<reference evidence="3 4" key="1">
    <citation type="submission" date="2016-10" db="EMBL/GenBank/DDBJ databases">
        <authorList>
            <person name="de Groot N.N."/>
        </authorList>
    </citation>
    <scope>NUCLEOTIDE SEQUENCE [LARGE SCALE GENOMIC DNA]</scope>
    <source>
        <strain evidence="3 4">DSM 18180</strain>
    </source>
</reference>
<evidence type="ECO:0000259" key="2">
    <source>
        <dbReference type="Pfam" id="PF02601"/>
    </source>
</evidence>
<proteinExistence type="predicted"/>
<dbReference type="STRING" id="369401.SAMN05428642_101883"/>
<keyword evidence="1" id="KW-1133">Transmembrane helix</keyword>
<dbReference type="EMBL" id="FPKV01000001">
    <property type="protein sequence ID" value="SFZ90347.1"/>
    <property type="molecule type" value="Genomic_DNA"/>
</dbReference>